<dbReference type="Gene3D" id="3.40.50.300">
    <property type="entry name" value="P-loop containing nucleotide triphosphate hydrolases"/>
    <property type="match status" value="1"/>
</dbReference>
<feature type="transmembrane region" description="Helical" evidence="7">
    <location>
        <begin position="169"/>
        <end position="186"/>
    </location>
</feature>
<dbReference type="GO" id="GO:0016887">
    <property type="term" value="F:ATP hydrolysis activity"/>
    <property type="evidence" value="ECO:0007669"/>
    <property type="project" value="InterPro"/>
</dbReference>
<dbReference type="PANTHER" id="PTHR43394:SF1">
    <property type="entry name" value="ATP-BINDING CASSETTE SUB-FAMILY B MEMBER 10, MITOCHONDRIAL"/>
    <property type="match status" value="1"/>
</dbReference>
<dbReference type="Proteomes" id="UP000219514">
    <property type="component" value="Unassembled WGS sequence"/>
</dbReference>
<dbReference type="Pfam" id="PF00664">
    <property type="entry name" value="ABC_membrane"/>
    <property type="match status" value="1"/>
</dbReference>
<dbReference type="SUPFAM" id="SSF90123">
    <property type="entry name" value="ABC transporter transmembrane region"/>
    <property type="match status" value="1"/>
</dbReference>
<dbReference type="InterPro" id="IPR003439">
    <property type="entry name" value="ABC_transporter-like_ATP-bd"/>
</dbReference>
<dbReference type="InterPro" id="IPR003593">
    <property type="entry name" value="AAA+_ATPase"/>
</dbReference>
<dbReference type="PROSITE" id="PS50893">
    <property type="entry name" value="ABC_TRANSPORTER_2"/>
    <property type="match status" value="1"/>
</dbReference>
<dbReference type="AlphaFoldDB" id="A0A285ECA4"/>
<name>A0A285ECA4_9ACTN</name>
<evidence type="ECO:0000256" key="6">
    <source>
        <dbReference type="ARBA" id="ARBA00023136"/>
    </source>
</evidence>
<evidence type="ECO:0000256" key="4">
    <source>
        <dbReference type="ARBA" id="ARBA00022840"/>
    </source>
</evidence>
<evidence type="ECO:0000256" key="5">
    <source>
        <dbReference type="ARBA" id="ARBA00022989"/>
    </source>
</evidence>
<gene>
    <name evidence="10" type="ORF">SAMN06893097_104345</name>
</gene>
<feature type="domain" description="ABC transporter" evidence="8">
    <location>
        <begin position="345"/>
        <end position="576"/>
    </location>
</feature>
<reference evidence="10 11" key="1">
    <citation type="submission" date="2017-09" db="EMBL/GenBank/DDBJ databases">
        <authorList>
            <person name="Ehlers B."/>
            <person name="Leendertz F.H."/>
        </authorList>
    </citation>
    <scope>NUCLEOTIDE SEQUENCE [LARGE SCALE GENOMIC DNA]</scope>
    <source>
        <strain evidence="10 11">DSM 46844</strain>
    </source>
</reference>
<dbReference type="PROSITE" id="PS50929">
    <property type="entry name" value="ABC_TM1F"/>
    <property type="match status" value="1"/>
</dbReference>
<keyword evidence="6 7" id="KW-0472">Membrane</keyword>
<dbReference type="GO" id="GO:0005524">
    <property type="term" value="F:ATP binding"/>
    <property type="evidence" value="ECO:0007669"/>
    <property type="project" value="UniProtKB-KW"/>
</dbReference>
<keyword evidence="3" id="KW-0547">Nucleotide-binding</keyword>
<dbReference type="InterPro" id="IPR017871">
    <property type="entry name" value="ABC_transporter-like_CS"/>
</dbReference>
<dbReference type="GO" id="GO:0005886">
    <property type="term" value="C:plasma membrane"/>
    <property type="evidence" value="ECO:0007669"/>
    <property type="project" value="UniProtKB-SubCell"/>
</dbReference>
<evidence type="ECO:0000259" key="8">
    <source>
        <dbReference type="PROSITE" id="PS50893"/>
    </source>
</evidence>
<organism evidence="10 11">
    <name type="scientific">Geodermatophilus sabuli</name>
    <dbReference type="NCBI Taxonomy" id="1564158"/>
    <lineage>
        <taxon>Bacteria</taxon>
        <taxon>Bacillati</taxon>
        <taxon>Actinomycetota</taxon>
        <taxon>Actinomycetes</taxon>
        <taxon>Geodermatophilales</taxon>
        <taxon>Geodermatophilaceae</taxon>
        <taxon>Geodermatophilus</taxon>
    </lineage>
</organism>
<keyword evidence="4 10" id="KW-0067">ATP-binding</keyword>
<keyword evidence="2 7" id="KW-0812">Transmembrane</keyword>
<dbReference type="InterPro" id="IPR027417">
    <property type="entry name" value="P-loop_NTPase"/>
</dbReference>
<protein>
    <submittedName>
        <fullName evidence="10">ATP-binding cassette, subfamily B</fullName>
    </submittedName>
</protein>
<evidence type="ECO:0000313" key="10">
    <source>
        <dbReference type="EMBL" id="SNX96630.1"/>
    </source>
</evidence>
<dbReference type="InterPro" id="IPR039421">
    <property type="entry name" value="Type_1_exporter"/>
</dbReference>
<evidence type="ECO:0000256" key="7">
    <source>
        <dbReference type="SAM" id="Phobius"/>
    </source>
</evidence>
<evidence type="ECO:0000256" key="3">
    <source>
        <dbReference type="ARBA" id="ARBA00022741"/>
    </source>
</evidence>
<dbReference type="GO" id="GO:0015421">
    <property type="term" value="F:ABC-type oligopeptide transporter activity"/>
    <property type="evidence" value="ECO:0007669"/>
    <property type="project" value="TreeGrafter"/>
</dbReference>
<sequence>MTGTASAGRTAQTPPGWRGLVGLVRLAPGHAAAKSVCTVVTLGVSLLVPVVAARVVDQVLARQGTGRELATLATLILLRALAEAYGEVAGVSARTGTLAALRHRLVTHILALGVPGTRRHASGDLVTRLTDNASMSARAVPEVVEAVVATAASLGALIALWIVDWRLGVAFLVGALPIVLLLHHLMNRVTSSFEDYLRHLAAIAVRLTDALAGSRTIRAAGTGPREVERILSPMPDLSSAGLRTWAARRAVSWQVPFALVGVRVVILAVAGLGVTTGRLSPGEFLAAALYVPIALGFVQQVDTLMFLAGARAHAGRVIEVLAERPQFRCATSTPADVLPPGPGALSFHRVTVRHEDRTVLDGLDLDVPAGASVAVVGRSGAGKTTLSLLAGRLLDPDEGEVLIDGVRVDSLSRAALRCGVGYAFDRPVLLGRTVRDALTYGCPGTTGADVGQAASVAQAEAFVQRLPQGVDTPLTGAPLSGGELQRLGLARAVVHGGRILVLDDATSSLDTITEAKLAAALTEGLAGRTRLLAAHRVATAARADLVAWLEDGRIRAVAPHSVLWAAEPAYRAVFASVAQVGEGEPQVDEEELCA</sequence>
<keyword evidence="5 7" id="KW-1133">Transmembrane helix</keyword>
<evidence type="ECO:0000259" key="9">
    <source>
        <dbReference type="PROSITE" id="PS50929"/>
    </source>
</evidence>
<feature type="transmembrane region" description="Helical" evidence="7">
    <location>
        <begin position="143"/>
        <end position="163"/>
    </location>
</feature>
<evidence type="ECO:0000313" key="11">
    <source>
        <dbReference type="Proteomes" id="UP000219514"/>
    </source>
</evidence>
<dbReference type="OrthoDB" id="9806127at2"/>
<evidence type="ECO:0000256" key="2">
    <source>
        <dbReference type="ARBA" id="ARBA00022692"/>
    </source>
</evidence>
<dbReference type="InterPro" id="IPR036640">
    <property type="entry name" value="ABC1_TM_sf"/>
</dbReference>
<dbReference type="SMART" id="SM00382">
    <property type="entry name" value="AAA"/>
    <property type="match status" value="1"/>
</dbReference>
<keyword evidence="11" id="KW-1185">Reference proteome</keyword>
<proteinExistence type="predicted"/>
<comment type="subcellular location">
    <subcellularLocation>
        <location evidence="1">Cell membrane</location>
        <topology evidence="1">Multi-pass membrane protein</topology>
    </subcellularLocation>
</comment>
<dbReference type="Pfam" id="PF00005">
    <property type="entry name" value="ABC_tran"/>
    <property type="match status" value="1"/>
</dbReference>
<feature type="transmembrane region" description="Helical" evidence="7">
    <location>
        <begin position="251"/>
        <end position="272"/>
    </location>
</feature>
<evidence type="ECO:0000256" key="1">
    <source>
        <dbReference type="ARBA" id="ARBA00004651"/>
    </source>
</evidence>
<dbReference type="EMBL" id="OBDO01000004">
    <property type="protein sequence ID" value="SNX96630.1"/>
    <property type="molecule type" value="Genomic_DNA"/>
</dbReference>
<dbReference type="SUPFAM" id="SSF52540">
    <property type="entry name" value="P-loop containing nucleoside triphosphate hydrolases"/>
    <property type="match status" value="1"/>
</dbReference>
<dbReference type="InterPro" id="IPR011527">
    <property type="entry name" value="ABC1_TM_dom"/>
</dbReference>
<dbReference type="PROSITE" id="PS00211">
    <property type="entry name" value="ABC_TRANSPORTER_1"/>
    <property type="match status" value="1"/>
</dbReference>
<feature type="domain" description="ABC transmembrane type-1" evidence="9">
    <location>
        <begin position="36"/>
        <end position="301"/>
    </location>
</feature>
<dbReference type="PANTHER" id="PTHR43394">
    <property type="entry name" value="ATP-DEPENDENT PERMEASE MDL1, MITOCHONDRIAL"/>
    <property type="match status" value="1"/>
</dbReference>
<accession>A0A285ECA4</accession>
<dbReference type="Gene3D" id="1.20.1560.10">
    <property type="entry name" value="ABC transporter type 1, transmembrane domain"/>
    <property type="match status" value="1"/>
</dbReference>